<keyword evidence="1" id="KW-1133">Transmembrane helix</keyword>
<dbReference type="EMBL" id="FNST01000001">
    <property type="protein sequence ID" value="SEB31624.1"/>
    <property type="molecule type" value="Genomic_DNA"/>
</dbReference>
<gene>
    <name evidence="3" type="ORF">SAMN04490356_0474</name>
</gene>
<proteinExistence type="predicted"/>
<feature type="domain" description="TadE-like" evidence="2">
    <location>
        <begin position="21"/>
        <end position="62"/>
    </location>
</feature>
<feature type="transmembrane region" description="Helical" evidence="1">
    <location>
        <begin position="29"/>
        <end position="50"/>
    </location>
</feature>
<keyword evidence="1" id="KW-0812">Transmembrane</keyword>
<evidence type="ECO:0000259" key="2">
    <source>
        <dbReference type="Pfam" id="PF07811"/>
    </source>
</evidence>
<reference evidence="4" key="1">
    <citation type="submission" date="2016-10" db="EMBL/GenBank/DDBJ databases">
        <authorList>
            <person name="Varghese N."/>
            <person name="Submissions S."/>
        </authorList>
    </citation>
    <scope>NUCLEOTIDE SEQUENCE [LARGE SCALE GENOMIC DNA]</scope>
    <source>
        <strain evidence="4">DSM 40318</strain>
    </source>
</reference>
<name>A0A1H4IBX0_STRMJ</name>
<dbReference type="AlphaFoldDB" id="A0A1H4IBX0"/>
<evidence type="ECO:0000313" key="3">
    <source>
        <dbReference type="EMBL" id="SEB31624.1"/>
    </source>
</evidence>
<evidence type="ECO:0000313" key="4">
    <source>
        <dbReference type="Proteomes" id="UP000198609"/>
    </source>
</evidence>
<dbReference type="RefSeq" id="WP_280142996.1">
    <property type="nucleotide sequence ID" value="NZ_FNST01000001.1"/>
</dbReference>
<dbReference type="Pfam" id="PF07811">
    <property type="entry name" value="TadE"/>
    <property type="match status" value="1"/>
</dbReference>
<accession>A0A1H4IBX0</accession>
<organism evidence="3 4">
    <name type="scientific">Streptomyces melanosporofaciens</name>
    <dbReference type="NCBI Taxonomy" id="67327"/>
    <lineage>
        <taxon>Bacteria</taxon>
        <taxon>Bacillati</taxon>
        <taxon>Actinomycetota</taxon>
        <taxon>Actinomycetes</taxon>
        <taxon>Kitasatosporales</taxon>
        <taxon>Streptomycetaceae</taxon>
        <taxon>Streptomyces</taxon>
        <taxon>Streptomyces violaceusniger group</taxon>
    </lineage>
</organism>
<dbReference type="Proteomes" id="UP000198609">
    <property type="component" value="Unassembled WGS sequence"/>
</dbReference>
<sequence length="142" mass="14772">MAATTSSVWQKWRGRLAGDRGDASVQMAIVFPFVIVLTIAVVQASMWYYARQIALAAARDGATAGRTYQAGTSDAAARARQVLDRTAGDSLRGATVSTAGSTGERVRVQVHGTAPSLLPFISGLSVTQSASGPVERFTTPGG</sequence>
<keyword evidence="4" id="KW-1185">Reference proteome</keyword>
<protein>
    <submittedName>
        <fullName evidence="3">TadE-like protein</fullName>
    </submittedName>
</protein>
<keyword evidence="1" id="KW-0472">Membrane</keyword>
<evidence type="ECO:0000256" key="1">
    <source>
        <dbReference type="SAM" id="Phobius"/>
    </source>
</evidence>
<dbReference type="InterPro" id="IPR012495">
    <property type="entry name" value="TadE-like_dom"/>
</dbReference>